<dbReference type="PANTHER" id="PTHR45744">
    <property type="entry name" value="TYROSINE AMINOTRANSFERASE"/>
    <property type="match status" value="1"/>
</dbReference>
<feature type="non-terminal residue" evidence="2">
    <location>
        <position position="1"/>
    </location>
</feature>
<dbReference type="InterPro" id="IPR004839">
    <property type="entry name" value="Aminotransferase_I/II_large"/>
</dbReference>
<gene>
    <name evidence="2" type="ORF">Tc00.1047053509041.10</name>
</gene>
<dbReference type="GO" id="GO:0030170">
    <property type="term" value="F:pyridoxal phosphate binding"/>
    <property type="evidence" value="ECO:0007669"/>
    <property type="project" value="InterPro"/>
</dbReference>
<dbReference type="PANTHER" id="PTHR45744:SF2">
    <property type="entry name" value="TYROSINE AMINOTRANSFERASE"/>
    <property type="match status" value="1"/>
</dbReference>
<feature type="domain" description="Aminotransferase class I/classII large" evidence="1">
    <location>
        <begin position="3"/>
        <end position="49"/>
    </location>
</feature>
<evidence type="ECO:0000259" key="1">
    <source>
        <dbReference type="Pfam" id="PF00155"/>
    </source>
</evidence>
<dbReference type="KEGG" id="tcr:509041.10"/>
<dbReference type="GeneID" id="3533137"/>
<dbReference type="Proteomes" id="UP000002296">
    <property type="component" value="Unassembled WGS sequence"/>
</dbReference>
<comment type="caution">
    <text evidence="2">The sequence shown here is derived from an EMBL/GenBank/DDBJ whole genome shotgun (WGS) entry which is preliminary data.</text>
</comment>
<dbReference type="InterPro" id="IPR015422">
    <property type="entry name" value="PyrdxlP-dep_Trfase_small"/>
</dbReference>
<dbReference type="AlphaFoldDB" id="Q4CP11"/>
<dbReference type="OMA" id="CFRVVIT"/>
<dbReference type="InterPro" id="IPR015424">
    <property type="entry name" value="PyrdxlP-dep_Trfase"/>
</dbReference>
<dbReference type="SUPFAM" id="SSF53383">
    <property type="entry name" value="PLP-dependent transferases"/>
    <property type="match status" value="1"/>
</dbReference>
<dbReference type="PaxDb" id="353153-Q4CP11"/>
<name>Q4CP11_TRYCC</name>
<keyword evidence="3" id="KW-1185">Reference proteome</keyword>
<dbReference type="STRING" id="353153.Q4CP11"/>
<accession>Q4CP11</accession>
<protein>
    <submittedName>
        <fullName evidence="2">Tyrosine aminotransferase, putative</fullName>
    </submittedName>
</protein>
<dbReference type="GO" id="GO:0006572">
    <property type="term" value="P:L-tyrosine catabolic process"/>
    <property type="evidence" value="ECO:0007669"/>
    <property type="project" value="TreeGrafter"/>
</dbReference>
<reference evidence="2 3" key="1">
    <citation type="journal article" date="2005" name="Science">
        <title>The genome sequence of Trypanosoma cruzi, etiologic agent of Chagas disease.</title>
        <authorList>
            <person name="El-Sayed N.M."/>
            <person name="Myler P.J."/>
            <person name="Bartholomeu D.C."/>
            <person name="Nilsson D."/>
            <person name="Aggarwal G."/>
            <person name="Tran A.N."/>
            <person name="Ghedin E."/>
            <person name="Worthey E.A."/>
            <person name="Delcher A.L."/>
            <person name="Blandin G."/>
            <person name="Westenberger S.J."/>
            <person name="Caler E."/>
            <person name="Cerqueira G.C."/>
            <person name="Branche C."/>
            <person name="Haas B."/>
            <person name="Anupama A."/>
            <person name="Arner E."/>
            <person name="Aslund L."/>
            <person name="Attipoe P."/>
            <person name="Bontempi E."/>
            <person name="Bringaud F."/>
            <person name="Burton P."/>
            <person name="Cadag E."/>
            <person name="Campbell D.A."/>
            <person name="Carrington M."/>
            <person name="Crabtree J."/>
            <person name="Darban H."/>
            <person name="da Silveira J.F."/>
            <person name="de Jong P."/>
            <person name="Edwards K."/>
            <person name="Englund P.T."/>
            <person name="Fazelina G."/>
            <person name="Feldblyum T."/>
            <person name="Ferella M."/>
            <person name="Frasch A.C."/>
            <person name="Gull K."/>
            <person name="Horn D."/>
            <person name="Hou L."/>
            <person name="Huang Y."/>
            <person name="Kindlund E."/>
            <person name="Klingbeil M."/>
            <person name="Kluge S."/>
            <person name="Koo H."/>
            <person name="Lacerda D."/>
            <person name="Levin M.J."/>
            <person name="Lorenzi H."/>
            <person name="Louie T."/>
            <person name="Machado C.R."/>
            <person name="McCulloch R."/>
            <person name="McKenna A."/>
            <person name="Mizuno Y."/>
            <person name="Mottram J.C."/>
            <person name="Nelson S."/>
            <person name="Ochaya S."/>
            <person name="Osoegawa K."/>
            <person name="Pai G."/>
            <person name="Parsons M."/>
            <person name="Pentony M."/>
            <person name="Pettersson U."/>
            <person name="Pop M."/>
            <person name="Ramirez J.L."/>
            <person name="Rinta J."/>
            <person name="Robertson L."/>
            <person name="Salzberg S.L."/>
            <person name="Sanchez D.O."/>
            <person name="Seyler A."/>
            <person name="Sharma R."/>
            <person name="Shetty J."/>
            <person name="Simpson A.J."/>
            <person name="Sisk E."/>
            <person name="Tammi M.T."/>
            <person name="Tarleton R."/>
            <person name="Teixeira S."/>
            <person name="Van Aken S."/>
            <person name="Vogt C."/>
            <person name="Ward P.N."/>
            <person name="Wickstead B."/>
            <person name="Wortman J."/>
            <person name="White O."/>
            <person name="Fraser C.M."/>
            <person name="Stuart K.D."/>
            <person name="Andersson B."/>
        </authorList>
    </citation>
    <scope>NUCLEOTIDE SEQUENCE [LARGE SCALE GENOMIC DNA]</scope>
    <source>
        <strain evidence="2 3">CL Brener</strain>
    </source>
</reference>
<keyword evidence="2" id="KW-0808">Transferase</keyword>
<proteinExistence type="predicted"/>
<organism evidence="2 3">
    <name type="scientific">Trypanosoma cruzi (strain CL Brener)</name>
    <dbReference type="NCBI Taxonomy" id="353153"/>
    <lineage>
        <taxon>Eukaryota</taxon>
        <taxon>Discoba</taxon>
        <taxon>Euglenozoa</taxon>
        <taxon>Kinetoplastea</taxon>
        <taxon>Metakinetoplastina</taxon>
        <taxon>Trypanosomatida</taxon>
        <taxon>Trypanosomatidae</taxon>
        <taxon>Trypanosoma</taxon>
        <taxon>Schizotrypanum</taxon>
    </lineage>
</organism>
<keyword evidence="2" id="KW-0032">Aminotransferase</keyword>
<evidence type="ECO:0000313" key="2">
    <source>
        <dbReference type="EMBL" id="EAN82013.1"/>
    </source>
</evidence>
<sequence>IKTDVEFFEKLLEEENVQVLPGTIFHAPGFTRLTTTRPVEVYREAVERIKAFCQRHAAV</sequence>
<dbReference type="GO" id="GO:0004838">
    <property type="term" value="F:L-tyrosine-2-oxoglutarate transaminase activity"/>
    <property type="evidence" value="ECO:0007669"/>
    <property type="project" value="TreeGrafter"/>
</dbReference>
<dbReference type="Pfam" id="PF00155">
    <property type="entry name" value="Aminotran_1_2"/>
    <property type="match status" value="1"/>
</dbReference>
<dbReference type="Gene3D" id="3.90.1150.10">
    <property type="entry name" value="Aspartate Aminotransferase, domain 1"/>
    <property type="match status" value="1"/>
</dbReference>
<evidence type="ECO:0000313" key="3">
    <source>
        <dbReference type="Proteomes" id="UP000002296"/>
    </source>
</evidence>
<dbReference type="InParanoid" id="Q4CP11"/>
<dbReference type="SMR" id="Q4CP11"/>
<dbReference type="EMBL" id="AAHK01002764">
    <property type="protein sequence ID" value="EAN82013.1"/>
    <property type="molecule type" value="Genomic_DNA"/>
</dbReference>
<dbReference type="RefSeq" id="XP_803824.1">
    <property type="nucleotide sequence ID" value="XM_798731.1"/>
</dbReference>